<sequence>MQSTSRCETATHRSDDGTNDSSTITLLGFGSLLSETSARLTFPTLQNFRLGRVPHHRRVFAHPASIFFRRGIANLDTLEMSSLSVEYAEGQSFVCSLFEVTRVGLEKGSNNSSDSGGGGSGMAGEDEWIPSRAFLEREEEFEIVMVPYYEDVGYDMKRNGRNNNNDVDDRVNPESEDEMNRVPQRMDTSVSTNTSELSFGEKPHSQQQQQPRMGVICRRSTDEAYIARWGQSHFDKQYKKYGIDTIWNWSRDSGLKPCPVYMRHCVLASRRCGEECYASFLDDTFLVDRRTTLREYLMENPHLMEVEPPEELRERYGG</sequence>
<feature type="compositionally biased region" description="Polar residues" evidence="1">
    <location>
        <begin position="186"/>
        <end position="197"/>
    </location>
</feature>
<gene>
    <name evidence="2" type="ORF">HJC23_000265</name>
</gene>
<dbReference type="PANTHER" id="PTHR35748:SF1">
    <property type="entry name" value="OS05G0358400 PROTEIN"/>
    <property type="match status" value="1"/>
</dbReference>
<evidence type="ECO:0000256" key="1">
    <source>
        <dbReference type="SAM" id="MobiDB-lite"/>
    </source>
</evidence>
<dbReference type="AlphaFoldDB" id="A0ABD3QBG2"/>
<evidence type="ECO:0000313" key="3">
    <source>
        <dbReference type="Proteomes" id="UP001516023"/>
    </source>
</evidence>
<comment type="caution">
    <text evidence="2">The sequence shown here is derived from an EMBL/GenBank/DDBJ whole genome shotgun (WGS) entry which is preliminary data.</text>
</comment>
<organism evidence="2 3">
    <name type="scientific">Cyclotella cryptica</name>
    <dbReference type="NCBI Taxonomy" id="29204"/>
    <lineage>
        <taxon>Eukaryota</taxon>
        <taxon>Sar</taxon>
        <taxon>Stramenopiles</taxon>
        <taxon>Ochrophyta</taxon>
        <taxon>Bacillariophyta</taxon>
        <taxon>Coscinodiscophyceae</taxon>
        <taxon>Thalassiosirophycidae</taxon>
        <taxon>Stephanodiscales</taxon>
        <taxon>Stephanodiscaceae</taxon>
        <taxon>Cyclotella</taxon>
    </lineage>
</organism>
<keyword evidence="3" id="KW-1185">Reference proteome</keyword>
<reference evidence="2 3" key="1">
    <citation type="journal article" date="2020" name="G3 (Bethesda)">
        <title>Improved Reference Genome for Cyclotella cryptica CCMP332, a Model for Cell Wall Morphogenesis, Salinity Adaptation, and Lipid Production in Diatoms (Bacillariophyta).</title>
        <authorList>
            <person name="Roberts W.R."/>
            <person name="Downey K.M."/>
            <person name="Ruck E.C."/>
            <person name="Traller J.C."/>
            <person name="Alverson A.J."/>
        </authorList>
    </citation>
    <scope>NUCLEOTIDE SEQUENCE [LARGE SCALE GENOMIC DNA]</scope>
    <source>
        <strain evidence="2 3">CCMP332</strain>
    </source>
</reference>
<dbReference type="PANTHER" id="PTHR35748">
    <property type="entry name" value="OS05G0358400 PROTEIN"/>
    <property type="match status" value="1"/>
</dbReference>
<feature type="region of interest" description="Disordered" evidence="1">
    <location>
        <begin position="106"/>
        <end position="126"/>
    </location>
</feature>
<accession>A0ABD3QBG2</accession>
<name>A0ABD3QBG2_9STRA</name>
<dbReference type="Proteomes" id="UP001516023">
    <property type="component" value="Unassembled WGS sequence"/>
</dbReference>
<proteinExistence type="predicted"/>
<dbReference type="EMBL" id="JABMIG020000052">
    <property type="protein sequence ID" value="KAL3797720.1"/>
    <property type="molecule type" value="Genomic_DNA"/>
</dbReference>
<feature type="region of interest" description="Disordered" evidence="1">
    <location>
        <begin position="155"/>
        <end position="213"/>
    </location>
</feature>
<evidence type="ECO:0000313" key="2">
    <source>
        <dbReference type="EMBL" id="KAL3797720.1"/>
    </source>
</evidence>
<protein>
    <submittedName>
        <fullName evidence="2">Uncharacterized protein</fullName>
    </submittedName>
</protein>